<dbReference type="CDD" id="cd01004">
    <property type="entry name" value="PBP2_MidA_like"/>
    <property type="match status" value="1"/>
</dbReference>
<evidence type="ECO:0000256" key="1">
    <source>
        <dbReference type="ARBA" id="ARBA00022729"/>
    </source>
</evidence>
<dbReference type="PANTHER" id="PTHR35936:SF17">
    <property type="entry name" value="ARGININE-BINDING EXTRACELLULAR PROTEIN ARTP"/>
    <property type="match status" value="1"/>
</dbReference>
<dbReference type="Gene3D" id="3.40.190.10">
    <property type="entry name" value="Periplasmic binding protein-like II"/>
    <property type="match status" value="2"/>
</dbReference>
<evidence type="ECO:0000313" key="4">
    <source>
        <dbReference type="EMBL" id="UXN69951.1"/>
    </source>
</evidence>
<feature type="domain" description="Solute-binding protein family 3/N-terminal" evidence="3">
    <location>
        <begin position="62"/>
        <end position="289"/>
    </location>
</feature>
<evidence type="ECO:0000256" key="2">
    <source>
        <dbReference type="SAM" id="SignalP"/>
    </source>
</evidence>
<dbReference type="InterPro" id="IPR001638">
    <property type="entry name" value="Solute-binding_3/MltF_N"/>
</dbReference>
<evidence type="ECO:0000259" key="3">
    <source>
        <dbReference type="SMART" id="SM00062"/>
    </source>
</evidence>
<dbReference type="SUPFAM" id="SSF53850">
    <property type="entry name" value="Periplasmic binding protein-like II"/>
    <property type="match status" value="1"/>
</dbReference>
<feature type="chain" id="PRO_5046722251" evidence="2">
    <location>
        <begin position="26"/>
        <end position="310"/>
    </location>
</feature>
<sequence>MTKPNSLRLLLAGLALAALTGTAFAQAAFDLSPEQPGRLKAEPNAEAIAAIPADFKFARPGAFTVAVSPWDPPIATYATDSQTVVGSDPDIASLIADSLGLELNLVAVAWADWPLGVSSGKYDAVISNVTVTEERKEKFDFSSYRQDVLGFYVRSDSPITAINEPKDIAGLKVITGAGTNQEKIILEWDRLNVEAGLAPVEVQYYDDSAASTLAIQSGRADVEFNPNPTLSYSSAVTGDTRLVGIQSGGWPLKAEIAATTRKGSGLADAITIAINGLIESGLYGQTLEHWNIAAEAVETSQTNPPGLPKT</sequence>
<dbReference type="Pfam" id="PF00497">
    <property type="entry name" value="SBP_bac_3"/>
    <property type="match status" value="1"/>
</dbReference>
<dbReference type="PANTHER" id="PTHR35936">
    <property type="entry name" value="MEMBRANE-BOUND LYTIC MUREIN TRANSGLYCOSYLASE F"/>
    <property type="match status" value="1"/>
</dbReference>
<proteinExistence type="predicted"/>
<protein>
    <submittedName>
        <fullName evidence="4">ABC transporter substrate-binding protein</fullName>
    </submittedName>
</protein>
<evidence type="ECO:0000313" key="5">
    <source>
        <dbReference type="Proteomes" id="UP001061862"/>
    </source>
</evidence>
<dbReference type="RefSeq" id="WP_262168677.1">
    <property type="nucleotide sequence ID" value="NZ_CP104965.1"/>
</dbReference>
<dbReference type="EMBL" id="CP104965">
    <property type="protein sequence ID" value="UXN69951.1"/>
    <property type="molecule type" value="Genomic_DNA"/>
</dbReference>
<dbReference type="Proteomes" id="UP001061862">
    <property type="component" value="Chromosome"/>
</dbReference>
<accession>A0ABY6CFH5</accession>
<keyword evidence="1 2" id="KW-0732">Signal</keyword>
<feature type="signal peptide" evidence="2">
    <location>
        <begin position="1"/>
        <end position="25"/>
    </location>
</feature>
<gene>
    <name evidence="4" type="ORF">N8A98_22540</name>
</gene>
<reference evidence="4 5" key="1">
    <citation type="submission" date="2022-09" db="EMBL/GenBank/DDBJ databases">
        <title>Interaction between co-microsymbionts with complementary sets of symbiotic genes in legume-rhizobium systems.</title>
        <authorList>
            <person name="Safronova V."/>
            <person name="Sazanova A."/>
            <person name="Afonin A."/>
            <person name="Chirak E."/>
        </authorList>
    </citation>
    <scope>NUCLEOTIDE SEQUENCE [LARGE SCALE GENOMIC DNA]</scope>
    <source>
        <strain evidence="4 5">A18/4-1</strain>
    </source>
</reference>
<keyword evidence="5" id="KW-1185">Reference proteome</keyword>
<organism evidence="4 5">
    <name type="scientific">Devosia neptuniae</name>
    <dbReference type="NCBI Taxonomy" id="191302"/>
    <lineage>
        <taxon>Bacteria</taxon>
        <taxon>Pseudomonadati</taxon>
        <taxon>Pseudomonadota</taxon>
        <taxon>Alphaproteobacteria</taxon>
        <taxon>Hyphomicrobiales</taxon>
        <taxon>Devosiaceae</taxon>
        <taxon>Devosia</taxon>
    </lineage>
</organism>
<name>A0ABY6CFH5_9HYPH</name>
<dbReference type="SMART" id="SM00062">
    <property type="entry name" value="PBPb"/>
    <property type="match status" value="1"/>
</dbReference>